<gene>
    <name evidence="13" type="primary">ruvC</name>
    <name evidence="15" type="ORF">HNR37_002004</name>
</gene>
<dbReference type="InterPro" id="IPR036397">
    <property type="entry name" value="RNaseH_sf"/>
</dbReference>
<reference evidence="15 16" key="1">
    <citation type="submission" date="2020-08" db="EMBL/GenBank/DDBJ databases">
        <title>Genomic Encyclopedia of Type Strains, Phase IV (KMG-IV): sequencing the most valuable type-strain genomes for metagenomic binning, comparative biology and taxonomic classification.</title>
        <authorList>
            <person name="Goeker M."/>
        </authorList>
    </citation>
    <scope>NUCLEOTIDE SEQUENCE [LARGE SCALE GENOMIC DNA]</scope>
    <source>
        <strain evidence="15 16">DSM 22071</strain>
    </source>
</reference>
<dbReference type="CDD" id="cd16962">
    <property type="entry name" value="RuvC"/>
    <property type="match status" value="1"/>
</dbReference>
<keyword evidence="8 13" id="KW-0460">Magnesium</keyword>
<comment type="subcellular location">
    <subcellularLocation>
        <location evidence="13">Cytoplasm</location>
    </subcellularLocation>
</comment>
<dbReference type="GO" id="GO:0006281">
    <property type="term" value="P:DNA repair"/>
    <property type="evidence" value="ECO:0007669"/>
    <property type="project" value="UniProtKB-UniRule"/>
</dbReference>
<evidence type="ECO:0000256" key="4">
    <source>
        <dbReference type="ARBA" id="ARBA00022723"/>
    </source>
</evidence>
<keyword evidence="6 13" id="KW-0227">DNA damage</keyword>
<dbReference type="Pfam" id="PF02075">
    <property type="entry name" value="RuvC"/>
    <property type="match status" value="1"/>
</dbReference>
<evidence type="ECO:0000256" key="14">
    <source>
        <dbReference type="NCBIfam" id="TIGR00228"/>
    </source>
</evidence>
<dbReference type="EMBL" id="JACHID010000014">
    <property type="protein sequence ID" value="MBB5022665.1"/>
    <property type="molecule type" value="Genomic_DNA"/>
</dbReference>
<dbReference type="Gene3D" id="3.30.420.10">
    <property type="entry name" value="Ribonuclease H-like superfamily/Ribonuclease H"/>
    <property type="match status" value="1"/>
</dbReference>
<dbReference type="GO" id="GO:0003677">
    <property type="term" value="F:DNA binding"/>
    <property type="evidence" value="ECO:0007669"/>
    <property type="project" value="UniProtKB-KW"/>
</dbReference>
<keyword evidence="2 13" id="KW-0963">Cytoplasm</keyword>
<keyword evidence="11 13" id="KW-0234">DNA repair</keyword>
<feature type="active site" evidence="13">
    <location>
        <position position="140"/>
    </location>
</feature>
<keyword evidence="7 13" id="KW-0378">Hydrolase</keyword>
<accession>A0A7W8DHN1</accession>
<dbReference type="GO" id="GO:0048476">
    <property type="term" value="C:Holliday junction resolvase complex"/>
    <property type="evidence" value="ECO:0007669"/>
    <property type="project" value="UniProtKB-UniRule"/>
</dbReference>
<dbReference type="PANTHER" id="PTHR30194">
    <property type="entry name" value="CROSSOVER JUNCTION ENDODEOXYRIBONUCLEASE RUVC"/>
    <property type="match status" value="1"/>
</dbReference>
<protein>
    <recommendedName>
        <fullName evidence="13 14">Crossover junction endodeoxyribonuclease RuvC</fullName>
        <ecNumber evidence="13 14">3.1.21.10</ecNumber>
    </recommendedName>
    <alternativeName>
        <fullName evidence="13">Holliday junction nuclease RuvC</fullName>
    </alternativeName>
    <alternativeName>
        <fullName evidence="13">Holliday junction resolvase RuvC</fullName>
    </alternativeName>
</protein>
<keyword evidence="3 13" id="KW-0540">Nuclease</keyword>
<evidence type="ECO:0000256" key="8">
    <source>
        <dbReference type="ARBA" id="ARBA00022842"/>
    </source>
</evidence>
<dbReference type="GO" id="GO:0005737">
    <property type="term" value="C:cytoplasm"/>
    <property type="evidence" value="ECO:0007669"/>
    <property type="project" value="UniProtKB-SubCell"/>
</dbReference>
<comment type="caution">
    <text evidence="15">The sequence shown here is derived from an EMBL/GenBank/DDBJ whole genome shotgun (WGS) entry which is preliminary data.</text>
</comment>
<evidence type="ECO:0000313" key="16">
    <source>
        <dbReference type="Proteomes" id="UP000528322"/>
    </source>
</evidence>
<evidence type="ECO:0000256" key="1">
    <source>
        <dbReference type="ARBA" id="ARBA00009518"/>
    </source>
</evidence>
<keyword evidence="10 13" id="KW-0233">DNA recombination</keyword>
<feature type="active site" evidence="13">
    <location>
        <position position="67"/>
    </location>
</feature>
<keyword evidence="4 13" id="KW-0479">Metal-binding</keyword>
<dbReference type="RefSeq" id="WP_183733595.1">
    <property type="nucleotide sequence ID" value="NZ_JACHID010000014.1"/>
</dbReference>
<dbReference type="Proteomes" id="UP000528322">
    <property type="component" value="Unassembled WGS sequence"/>
</dbReference>
<dbReference type="InterPro" id="IPR012337">
    <property type="entry name" value="RNaseH-like_sf"/>
</dbReference>
<evidence type="ECO:0000256" key="10">
    <source>
        <dbReference type="ARBA" id="ARBA00023172"/>
    </source>
</evidence>
<keyword evidence="9 13" id="KW-0238">DNA-binding</keyword>
<sequence>MILLGIDPGTRVSGYGVVRYSGNRLSHIEHGAIRTNPKDTFVQRMEQLQQGLSQVIEQNRPVCACLEQVFLSRNPQSALKLGHARGVLMITCRQLGVEVFELSALQVKQSVTGYGKAPKDQVSRMVKVLLNLEAEPRPEDAADALAGAIALSQHMAHQQAVGVRQRVTS</sequence>
<keyword evidence="16" id="KW-1185">Reference proteome</keyword>
<comment type="similarity">
    <text evidence="1 13">Belongs to the RuvC family.</text>
</comment>
<feature type="binding site" evidence="13">
    <location>
        <position position="140"/>
    </location>
    <ligand>
        <name>Mg(2+)</name>
        <dbReference type="ChEBI" id="CHEBI:18420"/>
        <label>1</label>
    </ligand>
</feature>
<comment type="catalytic activity">
    <reaction evidence="12 13">
        <text>Endonucleolytic cleavage at a junction such as a reciprocal single-stranded crossover between two homologous DNA duplexes (Holliday junction).</text>
        <dbReference type="EC" id="3.1.21.10"/>
    </reaction>
</comment>
<comment type="subunit">
    <text evidence="13">Homodimer which binds Holliday junction (HJ) DNA. The HJ becomes 2-fold symmetrical on binding to RuvC with unstacked arms; it has a different conformation from HJ DNA in complex with RuvA. In the full resolvosome a probable DNA-RuvA(4)-RuvB(12)-RuvC(2) complex forms which resolves the HJ.</text>
</comment>
<name>A0A7W8DHN1_9BACT</name>
<evidence type="ECO:0000256" key="5">
    <source>
        <dbReference type="ARBA" id="ARBA00022759"/>
    </source>
</evidence>
<evidence type="ECO:0000256" key="11">
    <source>
        <dbReference type="ARBA" id="ARBA00023204"/>
    </source>
</evidence>
<evidence type="ECO:0000313" key="15">
    <source>
        <dbReference type="EMBL" id="MBB5022665.1"/>
    </source>
</evidence>
<evidence type="ECO:0000256" key="2">
    <source>
        <dbReference type="ARBA" id="ARBA00022490"/>
    </source>
</evidence>
<comment type="cofactor">
    <cofactor evidence="13">
        <name>Mg(2+)</name>
        <dbReference type="ChEBI" id="CHEBI:18420"/>
    </cofactor>
    <text evidence="13">Binds 2 Mg(2+) ion per subunit.</text>
</comment>
<dbReference type="AlphaFoldDB" id="A0A7W8DHN1"/>
<proteinExistence type="inferred from homology"/>
<dbReference type="GO" id="GO:0008821">
    <property type="term" value="F:crossover junction DNA endonuclease activity"/>
    <property type="evidence" value="ECO:0007669"/>
    <property type="project" value="UniProtKB-UniRule"/>
</dbReference>
<dbReference type="HAMAP" id="MF_00034">
    <property type="entry name" value="RuvC"/>
    <property type="match status" value="1"/>
</dbReference>
<dbReference type="GO" id="GO:0006310">
    <property type="term" value="P:DNA recombination"/>
    <property type="evidence" value="ECO:0007669"/>
    <property type="project" value="UniProtKB-UniRule"/>
</dbReference>
<evidence type="ECO:0000256" key="6">
    <source>
        <dbReference type="ARBA" id="ARBA00022763"/>
    </source>
</evidence>
<keyword evidence="5 13" id="KW-0255">Endonuclease</keyword>
<comment type="function">
    <text evidence="13">The RuvA-RuvB-RuvC complex processes Holliday junction (HJ) DNA during genetic recombination and DNA repair. Endonuclease that resolves HJ intermediates. Cleaves cruciform DNA by making single-stranded nicks across the HJ at symmetrical positions within the homologous arms, yielding a 5'-phosphate and a 3'-hydroxyl group; requires a central core of homology in the junction. The consensus cleavage sequence is 5'-(A/T)TT(C/G)-3'. Cleavage occurs on the 3'-side of the TT dinucleotide at the point of strand exchange. HJ branch migration catalyzed by RuvA-RuvB allows RuvC to scan DNA until it finds its consensus sequence, where it cleaves and resolves the cruciform DNA.</text>
</comment>
<organism evidence="15 16">
    <name type="scientific">Desulfurispira natronophila</name>
    <dbReference type="NCBI Taxonomy" id="682562"/>
    <lineage>
        <taxon>Bacteria</taxon>
        <taxon>Pseudomonadati</taxon>
        <taxon>Chrysiogenota</taxon>
        <taxon>Chrysiogenia</taxon>
        <taxon>Chrysiogenales</taxon>
        <taxon>Chrysiogenaceae</taxon>
        <taxon>Desulfurispira</taxon>
    </lineage>
</organism>
<dbReference type="NCBIfam" id="TIGR00228">
    <property type="entry name" value="ruvC"/>
    <property type="match status" value="1"/>
</dbReference>
<dbReference type="PANTHER" id="PTHR30194:SF3">
    <property type="entry name" value="CROSSOVER JUNCTION ENDODEOXYRIBONUCLEASE RUVC"/>
    <property type="match status" value="1"/>
</dbReference>
<evidence type="ECO:0000256" key="9">
    <source>
        <dbReference type="ARBA" id="ARBA00023125"/>
    </source>
</evidence>
<dbReference type="GO" id="GO:0000287">
    <property type="term" value="F:magnesium ion binding"/>
    <property type="evidence" value="ECO:0007669"/>
    <property type="project" value="UniProtKB-UniRule"/>
</dbReference>
<feature type="active site" evidence="13">
    <location>
        <position position="7"/>
    </location>
</feature>
<dbReference type="PRINTS" id="PR00696">
    <property type="entry name" value="RSOLVASERUVC"/>
</dbReference>
<dbReference type="InterPro" id="IPR002176">
    <property type="entry name" value="X-over_junc_endoDNase_RuvC"/>
</dbReference>
<dbReference type="NCBIfam" id="NF000711">
    <property type="entry name" value="PRK00039.2-1"/>
    <property type="match status" value="1"/>
</dbReference>
<evidence type="ECO:0000256" key="7">
    <source>
        <dbReference type="ARBA" id="ARBA00022801"/>
    </source>
</evidence>
<evidence type="ECO:0000256" key="12">
    <source>
        <dbReference type="ARBA" id="ARBA00029354"/>
    </source>
</evidence>
<dbReference type="FunFam" id="3.30.420.10:FF:000002">
    <property type="entry name" value="Crossover junction endodeoxyribonuclease RuvC"/>
    <property type="match status" value="1"/>
</dbReference>
<feature type="binding site" evidence="13">
    <location>
        <position position="7"/>
    </location>
    <ligand>
        <name>Mg(2+)</name>
        <dbReference type="ChEBI" id="CHEBI:18420"/>
        <label>1</label>
    </ligand>
</feature>
<evidence type="ECO:0000256" key="3">
    <source>
        <dbReference type="ARBA" id="ARBA00022722"/>
    </source>
</evidence>
<dbReference type="EC" id="3.1.21.10" evidence="13 14"/>
<dbReference type="SUPFAM" id="SSF53098">
    <property type="entry name" value="Ribonuclease H-like"/>
    <property type="match status" value="1"/>
</dbReference>
<feature type="binding site" evidence="13">
    <location>
        <position position="67"/>
    </location>
    <ligand>
        <name>Mg(2+)</name>
        <dbReference type="ChEBI" id="CHEBI:18420"/>
        <label>2</label>
    </ligand>
</feature>
<evidence type="ECO:0000256" key="13">
    <source>
        <dbReference type="HAMAP-Rule" id="MF_00034"/>
    </source>
</evidence>